<dbReference type="EMBL" id="JABKAU010000003">
    <property type="protein sequence ID" value="NVO30022.1"/>
    <property type="molecule type" value="Genomic_DNA"/>
</dbReference>
<dbReference type="FunFam" id="3.40.640.10:FF:000021">
    <property type="entry name" value="Glutamate-1-semialdehyde 2,1-aminomutase"/>
    <property type="match status" value="1"/>
</dbReference>
<evidence type="ECO:0000256" key="3">
    <source>
        <dbReference type="ARBA" id="ARBA00008981"/>
    </source>
</evidence>
<comment type="subunit">
    <text evidence="7">Homodimer.</text>
</comment>
<dbReference type="PROSITE" id="PS00600">
    <property type="entry name" value="AA_TRANSFER_CLASS_3"/>
    <property type="match status" value="1"/>
</dbReference>
<dbReference type="Gene3D" id="3.90.1150.10">
    <property type="entry name" value="Aspartate Aminotransferase, domain 1"/>
    <property type="match status" value="1"/>
</dbReference>
<keyword evidence="5 7" id="KW-0413">Isomerase</keyword>
<dbReference type="GO" id="GO:0006782">
    <property type="term" value="P:protoporphyrinogen IX biosynthetic process"/>
    <property type="evidence" value="ECO:0007669"/>
    <property type="project" value="UniProtKB-UniRule"/>
</dbReference>
<sequence>MSQDSVLNTTTAPSLNLATSDTLFTRAQHHIPGGVNSPVRAFRAVGGHPVFMQSAKGAWLTDVDGNRYLDFINSWGPMILGHAPDLVVDAVRAAAGDSLSFGAPTRREVEMAELIKKMVPSIEKVRLVNSGTEATMSAIRVARGYTGRDKIIKFEGCYHGHGDSFLIAAGSGALTLGAPDSPGVTQGVALDTLTAPYNNLEATERLILANEGQVAALILEPVVGNMGLVAPAEGYLQGLRDLCTRHGIVLIFDEVMTGFRLARGGAQELFDVTPDMTTLGKIIGGGMPVGAYGGRQDIMNQVAPAGKVYQAGTLSGNPIATAAGIAQLTYLHEHPELYTELDRITARLADGTRQICADLGLNYTVNRVGSMFSVFFTDQPVSNLEDAKTSDTEAFGRYFRAMLNRGIYLAPALYEALFVSISMTDELVDMYLTACRESMIEAHGLKD</sequence>
<feature type="modified residue" description="N6-(pyridoxal phosphate)lysine" evidence="7">
    <location>
        <position position="281"/>
    </location>
</feature>
<dbReference type="InterPro" id="IPR015424">
    <property type="entry name" value="PyrdxlP-dep_Trfase"/>
</dbReference>
<organism evidence="8 9">
    <name type="scientific">Hymenobacter lapidiphilus</name>
    <dbReference type="NCBI Taxonomy" id="2608003"/>
    <lineage>
        <taxon>Bacteria</taxon>
        <taxon>Pseudomonadati</taxon>
        <taxon>Bacteroidota</taxon>
        <taxon>Cytophagia</taxon>
        <taxon>Cytophagales</taxon>
        <taxon>Hymenobacteraceae</taxon>
        <taxon>Hymenobacter</taxon>
    </lineage>
</organism>
<keyword evidence="9" id="KW-1185">Reference proteome</keyword>
<dbReference type="InterPro" id="IPR015422">
    <property type="entry name" value="PyrdxlP-dep_Trfase_small"/>
</dbReference>
<comment type="subcellular location">
    <subcellularLocation>
        <location evidence="7">Cytoplasm</location>
    </subcellularLocation>
</comment>
<evidence type="ECO:0000256" key="6">
    <source>
        <dbReference type="ARBA" id="ARBA00023244"/>
    </source>
</evidence>
<evidence type="ECO:0000256" key="5">
    <source>
        <dbReference type="ARBA" id="ARBA00023235"/>
    </source>
</evidence>
<dbReference type="CDD" id="cd00610">
    <property type="entry name" value="OAT_like"/>
    <property type="match status" value="1"/>
</dbReference>
<dbReference type="GO" id="GO:0042286">
    <property type="term" value="F:glutamate-1-semialdehyde 2,1-aminomutase activity"/>
    <property type="evidence" value="ECO:0007669"/>
    <property type="project" value="UniProtKB-UniRule"/>
</dbReference>
<keyword evidence="7" id="KW-0963">Cytoplasm</keyword>
<dbReference type="PANTHER" id="PTHR43713">
    <property type="entry name" value="GLUTAMATE-1-SEMIALDEHYDE 2,1-AMINOMUTASE"/>
    <property type="match status" value="1"/>
</dbReference>
<dbReference type="InterPro" id="IPR015421">
    <property type="entry name" value="PyrdxlP-dep_Trfase_major"/>
</dbReference>
<name>A0A7Y7PLQ7_9BACT</name>
<evidence type="ECO:0000256" key="7">
    <source>
        <dbReference type="HAMAP-Rule" id="MF_00375"/>
    </source>
</evidence>
<comment type="caution">
    <text evidence="8">The sequence shown here is derived from an EMBL/GenBank/DDBJ whole genome shotgun (WGS) entry which is preliminary data.</text>
</comment>
<dbReference type="AlphaFoldDB" id="A0A7Y7PLQ7"/>
<dbReference type="HAMAP" id="MF_00375">
    <property type="entry name" value="HemL_aminotrans_3"/>
    <property type="match status" value="1"/>
</dbReference>
<dbReference type="InterPro" id="IPR004639">
    <property type="entry name" value="4pyrrol_synth_GluAld_NH2Trfase"/>
</dbReference>
<dbReference type="EC" id="5.4.3.8" evidence="7"/>
<protein>
    <recommendedName>
        <fullName evidence="7">Glutamate-1-semialdehyde 2,1-aminomutase</fullName>
        <shortName evidence="7">GSA</shortName>
        <ecNumber evidence="7">5.4.3.8</ecNumber>
    </recommendedName>
    <alternativeName>
        <fullName evidence="7">Glutamate-1-semialdehyde aminotransferase</fullName>
        <shortName evidence="7">GSA-AT</shortName>
    </alternativeName>
</protein>
<dbReference type="UniPathway" id="UPA00251">
    <property type="reaction ID" value="UER00317"/>
</dbReference>
<keyword evidence="6 7" id="KW-0627">Porphyrin biosynthesis</keyword>
<evidence type="ECO:0000256" key="2">
    <source>
        <dbReference type="ARBA" id="ARBA00004819"/>
    </source>
</evidence>
<comment type="cofactor">
    <cofactor evidence="1 7">
        <name>pyridoxal 5'-phosphate</name>
        <dbReference type="ChEBI" id="CHEBI:597326"/>
    </cofactor>
</comment>
<dbReference type="InterPro" id="IPR049704">
    <property type="entry name" value="Aminotrans_3_PPA_site"/>
</dbReference>
<evidence type="ECO:0000313" key="9">
    <source>
        <dbReference type="Proteomes" id="UP000565521"/>
    </source>
</evidence>
<dbReference type="PANTHER" id="PTHR43713:SF3">
    <property type="entry name" value="GLUTAMATE-1-SEMIALDEHYDE 2,1-AMINOMUTASE 1, CHLOROPLASTIC-RELATED"/>
    <property type="match status" value="1"/>
</dbReference>
<evidence type="ECO:0000256" key="4">
    <source>
        <dbReference type="ARBA" id="ARBA00022898"/>
    </source>
</evidence>
<accession>A0A7Y7PLQ7</accession>
<comment type="catalytic activity">
    <reaction evidence="7">
        <text>(S)-4-amino-5-oxopentanoate = 5-aminolevulinate</text>
        <dbReference type="Rhea" id="RHEA:14265"/>
        <dbReference type="ChEBI" id="CHEBI:57501"/>
        <dbReference type="ChEBI" id="CHEBI:356416"/>
        <dbReference type="EC" id="5.4.3.8"/>
    </reaction>
</comment>
<dbReference type="NCBIfam" id="TIGR00713">
    <property type="entry name" value="hemL"/>
    <property type="match status" value="1"/>
</dbReference>
<evidence type="ECO:0000313" key="8">
    <source>
        <dbReference type="EMBL" id="NVO30022.1"/>
    </source>
</evidence>
<dbReference type="InterPro" id="IPR005814">
    <property type="entry name" value="Aminotrans_3"/>
</dbReference>
<dbReference type="SUPFAM" id="SSF53383">
    <property type="entry name" value="PLP-dependent transferases"/>
    <property type="match status" value="1"/>
</dbReference>
<gene>
    <name evidence="7 8" type="primary">hemL</name>
    <name evidence="8" type="ORF">HW554_02285</name>
</gene>
<dbReference type="RefSeq" id="WP_176906732.1">
    <property type="nucleotide sequence ID" value="NZ_JABKAU010000003.1"/>
</dbReference>
<dbReference type="Gene3D" id="3.40.640.10">
    <property type="entry name" value="Type I PLP-dependent aspartate aminotransferase-like (Major domain)"/>
    <property type="match status" value="1"/>
</dbReference>
<dbReference type="GO" id="GO:0030170">
    <property type="term" value="F:pyridoxal phosphate binding"/>
    <property type="evidence" value="ECO:0007669"/>
    <property type="project" value="InterPro"/>
</dbReference>
<proteinExistence type="inferred from homology"/>
<dbReference type="Pfam" id="PF00202">
    <property type="entry name" value="Aminotran_3"/>
    <property type="match status" value="1"/>
</dbReference>
<comment type="pathway">
    <text evidence="2">Porphyrin-containing compound metabolism; protoporphyrin-IX biosynthesis; 5-aminolevulinate from L-glutamyl-tRNA(Glu): step 2/2.</text>
</comment>
<reference evidence="8 9" key="1">
    <citation type="submission" date="2020-05" db="EMBL/GenBank/DDBJ databases">
        <title>Hymenobacter terrestris sp. nov. and Hymenobacter lapidiphilus sp. nov., isolated from regoliths in Antarctica.</title>
        <authorList>
            <person name="Sedlacek I."/>
            <person name="Pantucek R."/>
            <person name="Zeman M."/>
            <person name="Holochova P."/>
            <person name="Kralova S."/>
            <person name="Stankova E."/>
            <person name="Sedo O."/>
            <person name="Micenkova L."/>
            <person name="Svec P."/>
            <person name="Gupta V."/>
            <person name="Sood U."/>
            <person name="Korpole U.S."/>
            <person name="Lal R."/>
        </authorList>
    </citation>
    <scope>NUCLEOTIDE SEQUENCE [LARGE SCALE GENOMIC DNA]</scope>
    <source>
        <strain evidence="8 9">P5342</strain>
    </source>
</reference>
<evidence type="ECO:0000256" key="1">
    <source>
        <dbReference type="ARBA" id="ARBA00001933"/>
    </source>
</evidence>
<comment type="similarity">
    <text evidence="3 7">Belongs to the class-III pyridoxal-phosphate-dependent aminotransferase family. HemL subfamily.</text>
</comment>
<dbReference type="NCBIfam" id="NF000818">
    <property type="entry name" value="PRK00062.1"/>
    <property type="match status" value="1"/>
</dbReference>
<keyword evidence="4 7" id="KW-0663">Pyridoxal phosphate</keyword>
<dbReference type="Proteomes" id="UP000565521">
    <property type="component" value="Unassembled WGS sequence"/>
</dbReference>
<dbReference type="GO" id="GO:0005737">
    <property type="term" value="C:cytoplasm"/>
    <property type="evidence" value="ECO:0007669"/>
    <property type="project" value="UniProtKB-SubCell"/>
</dbReference>
<dbReference type="GO" id="GO:0008483">
    <property type="term" value="F:transaminase activity"/>
    <property type="evidence" value="ECO:0007669"/>
    <property type="project" value="InterPro"/>
</dbReference>